<accession>A0ACC0Q287</accession>
<dbReference type="Proteomes" id="UP001062846">
    <property type="component" value="Chromosome 1"/>
</dbReference>
<sequence length="52" mass="5782">MIALDSNATGKSRLKLTLDAVVHKDLSIVGLCEQVALDRAQWRKKIHVVDPK</sequence>
<organism evidence="1 2">
    <name type="scientific">Rhododendron molle</name>
    <name type="common">Chinese azalea</name>
    <name type="synonym">Azalea mollis</name>
    <dbReference type="NCBI Taxonomy" id="49168"/>
    <lineage>
        <taxon>Eukaryota</taxon>
        <taxon>Viridiplantae</taxon>
        <taxon>Streptophyta</taxon>
        <taxon>Embryophyta</taxon>
        <taxon>Tracheophyta</taxon>
        <taxon>Spermatophyta</taxon>
        <taxon>Magnoliopsida</taxon>
        <taxon>eudicotyledons</taxon>
        <taxon>Gunneridae</taxon>
        <taxon>Pentapetalae</taxon>
        <taxon>asterids</taxon>
        <taxon>Ericales</taxon>
        <taxon>Ericaceae</taxon>
        <taxon>Ericoideae</taxon>
        <taxon>Rhodoreae</taxon>
        <taxon>Rhododendron</taxon>
    </lineage>
</organism>
<gene>
    <name evidence="1" type="ORF">RHMOL_Rhmol01G0124500</name>
</gene>
<name>A0ACC0Q287_RHOML</name>
<protein>
    <submittedName>
        <fullName evidence="1">Uncharacterized protein</fullName>
    </submittedName>
</protein>
<evidence type="ECO:0000313" key="1">
    <source>
        <dbReference type="EMBL" id="KAI8571499.1"/>
    </source>
</evidence>
<dbReference type="EMBL" id="CM046388">
    <property type="protein sequence ID" value="KAI8571499.1"/>
    <property type="molecule type" value="Genomic_DNA"/>
</dbReference>
<proteinExistence type="predicted"/>
<reference evidence="1" key="1">
    <citation type="submission" date="2022-02" db="EMBL/GenBank/DDBJ databases">
        <title>Plant Genome Project.</title>
        <authorList>
            <person name="Zhang R.-G."/>
        </authorList>
    </citation>
    <scope>NUCLEOTIDE SEQUENCE</scope>
    <source>
        <strain evidence="1">AT1</strain>
    </source>
</reference>
<comment type="caution">
    <text evidence="1">The sequence shown here is derived from an EMBL/GenBank/DDBJ whole genome shotgun (WGS) entry which is preliminary data.</text>
</comment>
<keyword evidence="2" id="KW-1185">Reference proteome</keyword>
<evidence type="ECO:0000313" key="2">
    <source>
        <dbReference type="Proteomes" id="UP001062846"/>
    </source>
</evidence>